<accession>A0A0Q3QR24</accession>
<name>A0A0Q3QR24_9BACI</name>
<evidence type="ECO:0008006" key="4">
    <source>
        <dbReference type="Google" id="ProtNLM"/>
    </source>
</evidence>
<dbReference type="NCBIfam" id="TIGR00684">
    <property type="entry name" value="narJ"/>
    <property type="match status" value="1"/>
</dbReference>
<comment type="caution">
    <text evidence="2">The sequence shown here is derived from an EMBL/GenBank/DDBJ whole genome shotgun (WGS) entry which is preliminary data.</text>
</comment>
<dbReference type="STRING" id="1637975.AN957_16685"/>
<dbReference type="Gene3D" id="1.10.4070.10">
    <property type="entry name" value="putative redox-enzyme maturation protein domain"/>
    <property type="match status" value="1"/>
</dbReference>
<dbReference type="RefSeq" id="WP_053476575.1">
    <property type="nucleotide sequence ID" value="NZ_CP041305.1"/>
</dbReference>
<dbReference type="GO" id="GO:0016530">
    <property type="term" value="F:metallochaperone activity"/>
    <property type="evidence" value="ECO:0007669"/>
    <property type="project" value="TreeGrafter"/>
</dbReference>
<evidence type="ECO:0000313" key="2">
    <source>
        <dbReference type="EMBL" id="KQL20040.1"/>
    </source>
</evidence>
<dbReference type="InterPro" id="IPR003765">
    <property type="entry name" value="NO3_reductase_chaperone_NarJ"/>
</dbReference>
<dbReference type="PATRIC" id="fig|1637975.4.peg.3256"/>
<reference evidence="2 3" key="1">
    <citation type="submission" date="2015-09" db="EMBL/GenBank/DDBJ databases">
        <title>Genome sequencing project for genomic taxonomy and phylogenomics of Bacillus-like bacteria.</title>
        <authorList>
            <person name="Liu B."/>
            <person name="Wang J."/>
            <person name="Zhu Y."/>
            <person name="Liu G."/>
            <person name="Chen Q."/>
            <person name="Chen Z."/>
            <person name="Lan J."/>
            <person name="Che J."/>
            <person name="Ge C."/>
            <person name="Shi H."/>
            <person name="Pan Z."/>
            <person name="Liu X."/>
        </authorList>
    </citation>
    <scope>NUCLEOTIDE SEQUENCE [LARGE SCALE GENOMIC DNA]</scope>
    <source>
        <strain evidence="2 3">FJAT-18043</strain>
    </source>
</reference>
<organism evidence="2 3">
    <name type="scientific">Cytobacillus solani</name>
    <dbReference type="NCBI Taxonomy" id="1637975"/>
    <lineage>
        <taxon>Bacteria</taxon>
        <taxon>Bacillati</taxon>
        <taxon>Bacillota</taxon>
        <taxon>Bacilli</taxon>
        <taxon>Bacillales</taxon>
        <taxon>Bacillaceae</taxon>
        <taxon>Cytobacillus</taxon>
    </lineage>
</organism>
<protein>
    <recommendedName>
        <fullName evidence="4">Nitrate reductase</fullName>
    </recommendedName>
</protein>
<dbReference type="Gene3D" id="1.20.120.700">
    <property type="entry name" value="nitrate reductase, subunit delta (NarJ)"/>
    <property type="match status" value="1"/>
</dbReference>
<keyword evidence="1" id="KW-0534">Nitrate assimilation</keyword>
<dbReference type="PANTHER" id="PTHR43680:SF2">
    <property type="entry name" value="NITRATE REDUCTASE MOLYBDENUM COFACTOR ASSEMBLY CHAPERONE NARJ"/>
    <property type="match status" value="1"/>
</dbReference>
<dbReference type="SUPFAM" id="SSF89155">
    <property type="entry name" value="TorD-like"/>
    <property type="match status" value="1"/>
</dbReference>
<evidence type="ECO:0000256" key="1">
    <source>
        <dbReference type="ARBA" id="ARBA00023063"/>
    </source>
</evidence>
<dbReference type="GO" id="GO:0051082">
    <property type="term" value="F:unfolded protein binding"/>
    <property type="evidence" value="ECO:0007669"/>
    <property type="project" value="InterPro"/>
</dbReference>
<dbReference type="GO" id="GO:0042128">
    <property type="term" value="P:nitrate assimilation"/>
    <property type="evidence" value="ECO:0007669"/>
    <property type="project" value="UniProtKB-KW"/>
</dbReference>
<dbReference type="PANTHER" id="PTHR43680">
    <property type="entry name" value="NITRATE REDUCTASE MOLYBDENUM COFACTOR ASSEMBLY CHAPERONE"/>
    <property type="match status" value="1"/>
</dbReference>
<dbReference type="Proteomes" id="UP000050996">
    <property type="component" value="Unassembled WGS sequence"/>
</dbReference>
<dbReference type="InterPro" id="IPR036411">
    <property type="entry name" value="TorD-like_sf"/>
</dbReference>
<dbReference type="EMBL" id="LJIX01000006">
    <property type="protein sequence ID" value="KQL20040.1"/>
    <property type="molecule type" value="Genomic_DNA"/>
</dbReference>
<dbReference type="GO" id="GO:0051131">
    <property type="term" value="P:chaperone-mediated protein complex assembly"/>
    <property type="evidence" value="ECO:0007669"/>
    <property type="project" value="InterPro"/>
</dbReference>
<dbReference type="AlphaFoldDB" id="A0A0Q3QR24"/>
<dbReference type="Pfam" id="PF02613">
    <property type="entry name" value="Nitrate_red_del"/>
    <property type="match status" value="1"/>
</dbReference>
<evidence type="ECO:0000313" key="3">
    <source>
        <dbReference type="Proteomes" id="UP000050996"/>
    </source>
</evidence>
<keyword evidence="3" id="KW-1185">Reference proteome</keyword>
<dbReference type="InterPro" id="IPR020945">
    <property type="entry name" value="DMSO/NO3_reduct_chaperone"/>
</dbReference>
<proteinExistence type="predicted"/>
<gene>
    <name evidence="2" type="ORF">AN957_16685</name>
</gene>
<sequence>MIFHEIQQTFQVCSYLLSYPNKEFLDSIDDLNEDIDSPTFPFIKEELLKFIQKCKQMSPSELISVYINTFDFGKKTNLYVTYMSNGEQRERGMDLLFLKNYYKIHGFDITDQELPDYLPIMLEFASHVDQETIMPVFSRYFASIKEISENINPEDNHYGHIMKAIILALEAIGITKTARRSAALCSTSFSG</sequence>